<evidence type="ECO:0000313" key="1">
    <source>
        <dbReference type="EMBL" id="KAK3264208.1"/>
    </source>
</evidence>
<dbReference type="InterPro" id="IPR032710">
    <property type="entry name" value="NTF2-like_dom_sf"/>
</dbReference>
<proteinExistence type="predicted"/>
<dbReference type="SUPFAM" id="SSF54427">
    <property type="entry name" value="NTF2-like"/>
    <property type="match status" value="1"/>
</dbReference>
<protein>
    <submittedName>
        <fullName evidence="1">Uncharacterized protein</fullName>
    </submittedName>
</protein>
<dbReference type="AlphaFoldDB" id="A0AAE0FR63"/>
<name>A0AAE0FR63_9CHLO</name>
<comment type="caution">
    <text evidence="1">The sequence shown here is derived from an EMBL/GenBank/DDBJ whole genome shotgun (WGS) entry which is preliminary data.</text>
</comment>
<keyword evidence="2" id="KW-1185">Reference proteome</keyword>
<accession>A0AAE0FR63</accession>
<dbReference type="Proteomes" id="UP001190700">
    <property type="component" value="Unassembled WGS sequence"/>
</dbReference>
<gene>
    <name evidence="1" type="ORF">CYMTET_27038</name>
</gene>
<organism evidence="1 2">
    <name type="scientific">Cymbomonas tetramitiformis</name>
    <dbReference type="NCBI Taxonomy" id="36881"/>
    <lineage>
        <taxon>Eukaryota</taxon>
        <taxon>Viridiplantae</taxon>
        <taxon>Chlorophyta</taxon>
        <taxon>Pyramimonadophyceae</taxon>
        <taxon>Pyramimonadales</taxon>
        <taxon>Pyramimonadaceae</taxon>
        <taxon>Cymbomonas</taxon>
    </lineage>
</organism>
<reference evidence="1 2" key="1">
    <citation type="journal article" date="2015" name="Genome Biol. Evol.">
        <title>Comparative Genomics of a Bacterivorous Green Alga Reveals Evolutionary Causalities and Consequences of Phago-Mixotrophic Mode of Nutrition.</title>
        <authorList>
            <person name="Burns J.A."/>
            <person name="Paasch A."/>
            <person name="Narechania A."/>
            <person name="Kim E."/>
        </authorList>
    </citation>
    <scope>NUCLEOTIDE SEQUENCE [LARGE SCALE GENOMIC DNA]</scope>
    <source>
        <strain evidence="1 2">PLY_AMNH</strain>
    </source>
</reference>
<dbReference type="Gene3D" id="3.10.450.50">
    <property type="match status" value="1"/>
</dbReference>
<dbReference type="EMBL" id="LGRX02014720">
    <property type="protein sequence ID" value="KAK3264208.1"/>
    <property type="molecule type" value="Genomic_DNA"/>
</dbReference>
<sequence>MELAKAIEILAALKAAQAVGDYAAGSLFFTEDAVAELPMILGTKTGRAELIALWTSQDAKGLIERGEAPEVKEPLSEDGPNCFKRTIAVNWTMMNATLTQRFTFNDAGLITKMSTCAL</sequence>
<evidence type="ECO:0000313" key="2">
    <source>
        <dbReference type="Proteomes" id="UP001190700"/>
    </source>
</evidence>